<name>A0A173V9W5_PARDI</name>
<proteinExistence type="predicted"/>
<evidence type="ECO:0000313" key="1">
    <source>
        <dbReference type="EMBL" id="CUN24142.1"/>
    </source>
</evidence>
<dbReference type="EMBL" id="WKLT01000015">
    <property type="protein sequence ID" value="MRY59368.1"/>
    <property type="molecule type" value="Genomic_DNA"/>
</dbReference>
<dbReference type="Proteomes" id="UP000095591">
    <property type="component" value="Unassembled WGS sequence"/>
</dbReference>
<reference evidence="3 5" key="2">
    <citation type="journal article" date="2019" name="Nat. Med.">
        <title>A library of human gut bacterial isolates paired with longitudinal multiomics data enables mechanistic microbiome research.</title>
        <authorList>
            <person name="Poyet M."/>
            <person name="Groussin M."/>
            <person name="Gibbons S.M."/>
            <person name="Avila-Pacheco J."/>
            <person name="Jiang X."/>
            <person name="Kearney S.M."/>
            <person name="Perrotta A.R."/>
            <person name="Berdy B."/>
            <person name="Zhao S."/>
            <person name="Lieberman T.D."/>
            <person name="Swanson P.K."/>
            <person name="Smith M."/>
            <person name="Roesemann S."/>
            <person name="Alexander J.E."/>
            <person name="Rich S.A."/>
            <person name="Livny J."/>
            <person name="Vlamakis H."/>
            <person name="Clish C."/>
            <person name="Bullock K."/>
            <person name="Deik A."/>
            <person name="Scott J."/>
            <person name="Pierce K.A."/>
            <person name="Xavier R.J."/>
            <person name="Alm E.J."/>
        </authorList>
    </citation>
    <scope>NUCLEOTIDE SEQUENCE [LARGE SCALE GENOMIC DNA]</scope>
    <source>
        <strain evidence="3 5">BIOML-A41</strain>
    </source>
</reference>
<evidence type="ECO:0000313" key="2">
    <source>
        <dbReference type="EMBL" id="MDB9003986.1"/>
    </source>
</evidence>
<dbReference type="Proteomes" id="UP001210126">
    <property type="component" value="Unassembled WGS sequence"/>
</dbReference>
<evidence type="ECO:0000313" key="3">
    <source>
        <dbReference type="EMBL" id="MRY59368.1"/>
    </source>
</evidence>
<evidence type="ECO:0000313" key="5">
    <source>
        <dbReference type="Proteomes" id="UP000463337"/>
    </source>
</evidence>
<dbReference type="RefSeq" id="WP_154396232.1">
    <property type="nucleotide sequence ID" value="NZ_CACRUW010000005.1"/>
</dbReference>
<reference evidence="2" key="3">
    <citation type="submission" date="2023-01" db="EMBL/GenBank/DDBJ databases">
        <title>Human gut microbiome strain richness.</title>
        <authorList>
            <person name="Chen-Liaw A."/>
        </authorList>
    </citation>
    <scope>NUCLEOTIDE SEQUENCE</scope>
    <source>
        <strain evidence="2">RTP21484st1_E5_RTP21484_190118</strain>
    </source>
</reference>
<gene>
    <name evidence="1" type="ORF">ERS852429_02835</name>
    <name evidence="3" type="ORF">GKD59_15915</name>
    <name evidence="2" type="ORF">PN599_03080</name>
</gene>
<dbReference type="Proteomes" id="UP000463337">
    <property type="component" value="Unassembled WGS sequence"/>
</dbReference>
<accession>A0A173V9W5</accession>
<organism evidence="1 4">
    <name type="scientific">Parabacteroides distasonis</name>
    <dbReference type="NCBI Taxonomy" id="823"/>
    <lineage>
        <taxon>Bacteria</taxon>
        <taxon>Pseudomonadati</taxon>
        <taxon>Bacteroidota</taxon>
        <taxon>Bacteroidia</taxon>
        <taxon>Bacteroidales</taxon>
        <taxon>Tannerellaceae</taxon>
        <taxon>Parabacteroides</taxon>
    </lineage>
</organism>
<evidence type="ECO:0000313" key="4">
    <source>
        <dbReference type="Proteomes" id="UP000095591"/>
    </source>
</evidence>
<sequence>MEKTGTSQTSRALTVRVLTYLDRLYPRMRHTFERELHIRHGVFARA</sequence>
<dbReference type="EMBL" id="JAQMPJ010000001">
    <property type="protein sequence ID" value="MDB9003986.1"/>
    <property type="molecule type" value="Genomic_DNA"/>
</dbReference>
<dbReference type="AlphaFoldDB" id="A0A173V9W5"/>
<protein>
    <submittedName>
        <fullName evidence="1">Uncharacterized protein</fullName>
    </submittedName>
</protein>
<reference evidence="1 4" key="1">
    <citation type="submission" date="2015-09" db="EMBL/GenBank/DDBJ databases">
        <authorList>
            <consortium name="Pathogen Informatics"/>
        </authorList>
    </citation>
    <scope>NUCLEOTIDE SEQUENCE [LARGE SCALE GENOMIC DNA]</scope>
    <source>
        <strain evidence="1 4">2789STDY5608872</strain>
    </source>
</reference>
<dbReference type="EMBL" id="CYXP01000006">
    <property type="protein sequence ID" value="CUN24142.1"/>
    <property type="molecule type" value="Genomic_DNA"/>
</dbReference>